<reference evidence="2" key="1">
    <citation type="journal article" date="2020" name="ISME J.">
        <title>Gammaproteobacteria mediating utilization of methyl-, sulfur- and petroleum organic compounds in deep ocean hydrothermal plumes.</title>
        <authorList>
            <person name="Zhou Z."/>
            <person name="Liu Y."/>
            <person name="Pan J."/>
            <person name="Cron B.R."/>
            <person name="Toner B.M."/>
            <person name="Anantharaman K."/>
            <person name="Breier J.A."/>
            <person name="Dick G.J."/>
            <person name="Li M."/>
        </authorList>
    </citation>
    <scope>NUCLEOTIDE SEQUENCE</scope>
    <source>
        <strain evidence="2">SZUA-1385</strain>
    </source>
</reference>
<dbReference type="Pfam" id="PF03720">
    <property type="entry name" value="UDPG_MGDP_dh_C"/>
    <property type="match status" value="1"/>
</dbReference>
<accession>A0A832YTT9</accession>
<dbReference type="EMBL" id="DQSV01000025">
    <property type="protein sequence ID" value="HIP16923.1"/>
    <property type="molecule type" value="Genomic_DNA"/>
</dbReference>
<dbReference type="GO" id="GO:0051287">
    <property type="term" value="F:NAD binding"/>
    <property type="evidence" value="ECO:0007669"/>
    <property type="project" value="InterPro"/>
</dbReference>
<protein>
    <recommendedName>
        <fullName evidence="1">UDP-glucose/GDP-mannose dehydrogenase C-terminal domain-containing protein</fullName>
    </recommendedName>
</protein>
<dbReference type="InterPro" id="IPR036220">
    <property type="entry name" value="UDP-Glc/GDP-Man_DH_C_sf"/>
</dbReference>
<evidence type="ECO:0000259" key="1">
    <source>
        <dbReference type="SMART" id="SM00984"/>
    </source>
</evidence>
<name>A0A832YTT9_9EURY</name>
<dbReference type="InterPro" id="IPR014027">
    <property type="entry name" value="UDP-Glc/GDP-Man_DH_C"/>
</dbReference>
<dbReference type="PANTHER" id="PTHR43750">
    <property type="entry name" value="UDP-GLUCOSE 6-DEHYDROGENASE TUAD"/>
    <property type="match status" value="1"/>
</dbReference>
<evidence type="ECO:0000313" key="2">
    <source>
        <dbReference type="EMBL" id="HIP16923.1"/>
    </source>
</evidence>
<sequence>MTNKIKKYYNDLNEKTFAILGLAFKPNTDDLRESRGIKLIELLLKGRAIVKCFDYVEKARENVDGIIIITEYSNLNRDWNKIGNLVRDKIVFDRRNTLDKDKIKSLGFKYFGVGSN</sequence>
<dbReference type="Gene3D" id="3.40.50.720">
    <property type="entry name" value="NAD(P)-binding Rossmann-like Domain"/>
    <property type="match status" value="1"/>
</dbReference>
<gene>
    <name evidence="2" type="ORF">EYG76_01270</name>
</gene>
<organism evidence="2 3">
    <name type="scientific">Methanothermococcus okinawensis</name>
    <dbReference type="NCBI Taxonomy" id="155863"/>
    <lineage>
        <taxon>Archaea</taxon>
        <taxon>Methanobacteriati</taxon>
        <taxon>Methanobacteriota</taxon>
        <taxon>Methanomada group</taxon>
        <taxon>Methanococci</taxon>
        <taxon>Methanococcales</taxon>
        <taxon>Methanococcaceae</taxon>
        <taxon>Methanothermococcus</taxon>
    </lineage>
</organism>
<dbReference type="SUPFAM" id="SSF52413">
    <property type="entry name" value="UDP-glucose/GDP-mannose dehydrogenase C-terminal domain"/>
    <property type="match status" value="1"/>
</dbReference>
<dbReference type="SMART" id="SM00984">
    <property type="entry name" value="UDPG_MGDP_dh_C"/>
    <property type="match status" value="1"/>
</dbReference>
<dbReference type="PANTHER" id="PTHR43750:SF3">
    <property type="entry name" value="UDP-GLUCOSE 6-DEHYDROGENASE TUAD"/>
    <property type="match status" value="1"/>
</dbReference>
<proteinExistence type="predicted"/>
<dbReference type="AlphaFoldDB" id="A0A832YTT9"/>
<dbReference type="GO" id="GO:0016616">
    <property type="term" value="F:oxidoreductase activity, acting on the CH-OH group of donors, NAD or NADP as acceptor"/>
    <property type="evidence" value="ECO:0007669"/>
    <property type="project" value="InterPro"/>
</dbReference>
<feature type="domain" description="UDP-glucose/GDP-mannose dehydrogenase C-terminal" evidence="1">
    <location>
        <begin position="18"/>
        <end position="100"/>
    </location>
</feature>
<comment type="caution">
    <text evidence="2">The sequence shown here is derived from an EMBL/GenBank/DDBJ whole genome shotgun (WGS) entry which is preliminary data.</text>
</comment>
<evidence type="ECO:0000313" key="3">
    <source>
        <dbReference type="Proteomes" id="UP000605144"/>
    </source>
</evidence>
<dbReference type="Proteomes" id="UP000605144">
    <property type="component" value="Unassembled WGS sequence"/>
</dbReference>